<reference evidence="5" key="1">
    <citation type="submission" date="2022-12" db="EMBL/GenBank/DDBJ databases">
        <title>Reference genome sequencing for broad-spectrum identification of bacterial and archaeal isolates by mass spectrometry.</title>
        <authorList>
            <person name="Sekiguchi Y."/>
            <person name="Tourlousse D.M."/>
        </authorList>
    </citation>
    <scope>NUCLEOTIDE SEQUENCE</scope>
    <source>
        <strain evidence="5">10succ1</strain>
    </source>
</reference>
<evidence type="ECO:0000256" key="2">
    <source>
        <dbReference type="ARBA" id="ARBA00012729"/>
    </source>
</evidence>
<accession>A0A9W6LNX7</accession>
<dbReference type="SUPFAM" id="SSF54556">
    <property type="entry name" value="Chitinase insertion domain"/>
    <property type="match status" value="1"/>
</dbReference>
<dbReference type="InterPro" id="IPR011583">
    <property type="entry name" value="Chitinase_II/V-like_cat"/>
</dbReference>
<dbReference type="Gene3D" id="3.10.50.10">
    <property type="match status" value="1"/>
</dbReference>
<dbReference type="GO" id="GO:0005975">
    <property type="term" value="P:carbohydrate metabolic process"/>
    <property type="evidence" value="ECO:0007669"/>
    <property type="project" value="InterPro"/>
</dbReference>
<dbReference type="GO" id="GO:0008061">
    <property type="term" value="F:chitin binding"/>
    <property type="evidence" value="ECO:0007669"/>
    <property type="project" value="InterPro"/>
</dbReference>
<dbReference type="Gene3D" id="3.20.20.80">
    <property type="entry name" value="Glycosidases"/>
    <property type="match status" value="1"/>
</dbReference>
<dbReference type="InterPro" id="IPR001223">
    <property type="entry name" value="Glyco_hydro18_cat"/>
</dbReference>
<keyword evidence="3" id="KW-0146">Chitin degradation</keyword>
<dbReference type="SMART" id="SM00636">
    <property type="entry name" value="Glyco_18"/>
    <property type="match status" value="1"/>
</dbReference>
<evidence type="ECO:0000256" key="1">
    <source>
        <dbReference type="ARBA" id="ARBA00000822"/>
    </source>
</evidence>
<comment type="catalytic activity">
    <reaction evidence="1">
        <text>Random endo-hydrolysis of N-acetyl-beta-D-glucosaminide (1-&gt;4)-beta-linkages in chitin and chitodextrins.</text>
        <dbReference type="EC" id="3.2.1.14"/>
    </reaction>
</comment>
<dbReference type="GO" id="GO:0006032">
    <property type="term" value="P:chitin catabolic process"/>
    <property type="evidence" value="ECO:0007669"/>
    <property type="project" value="UniProtKB-KW"/>
</dbReference>
<dbReference type="PANTHER" id="PTHR11177">
    <property type="entry name" value="CHITINASE"/>
    <property type="match status" value="1"/>
</dbReference>
<dbReference type="Pfam" id="PF00704">
    <property type="entry name" value="Glyco_hydro_18"/>
    <property type="match status" value="1"/>
</dbReference>
<dbReference type="InterPro" id="IPR017853">
    <property type="entry name" value="GH"/>
</dbReference>
<dbReference type="SUPFAM" id="SSF51445">
    <property type="entry name" value="(Trans)glycosidases"/>
    <property type="match status" value="1"/>
</dbReference>
<proteinExistence type="predicted"/>
<dbReference type="EC" id="3.2.1.14" evidence="2"/>
<dbReference type="InterPro" id="IPR050314">
    <property type="entry name" value="Glycosyl_Hydrlase_18"/>
</dbReference>
<dbReference type="GO" id="GO:0008843">
    <property type="term" value="F:endochitinase activity"/>
    <property type="evidence" value="ECO:0007669"/>
    <property type="project" value="UniProtKB-EC"/>
</dbReference>
<evidence type="ECO:0000313" key="6">
    <source>
        <dbReference type="Proteomes" id="UP001144471"/>
    </source>
</evidence>
<dbReference type="RefSeq" id="WP_281836984.1">
    <property type="nucleotide sequence ID" value="NZ_BSDY01000017.1"/>
</dbReference>
<keyword evidence="6" id="KW-1185">Reference proteome</keyword>
<protein>
    <recommendedName>
        <fullName evidence="2">chitinase</fullName>
        <ecNumber evidence="2">3.2.1.14</ecNumber>
    </recommendedName>
</protein>
<sequence length="980" mass="111418">MATNNYNEEFLKIKSTDEAKLREIQERYNKIQNPALDLTEKVNKLKILVNDLEISDTLNYHLELKLLVQEIERILENEEEGLKKIPTVEGFDLVLKDGSLEGALLGVFDPDSAILEVRYSLFKDGSVVEEVIKNYPSEVVRFNENSVGSYYSKATVVYNLEDGTADKNIIVESNYVDIEEEVLPLEEPRVEGMMLEDKGSLSGSLIGVLDPEQAITSVVYKLKNRAGTVVETRAETHPRGSVAFDSYQGGEEYQCWAEYYYDLNDKKGEQFKVVVSNKVTINEVTEENFPEDLPHSNLWAYAKVVNNNVEVTLNNTWGIISDTYGVYVDEKLVKTGKVNHTSINKGSAENRVDISYYNRGDVKVVYKVTYERGDGPDKVVYYKSTTGNMAPSFEMGKEVCKYPEWNPNKEYGSWGNPENGGEKVYYKGKHYHHVGWVKKGEAPDRSQWGWREFYYAECPEDHVMDTLGSDANAHLQPMEVNKVVGLGTPMEKKFIAYTPEWGKWGGLNYTPKISPWDKITHMQYAFIDVRPDYTNGFNVDPDDDHSALKRANKDCPNFTGYPLVTPNFFDGSAAFSNYGSTNAFHTEYVEYSKKYPYVKTIPSLGGWSRSGFFRDAASDKNIAFFTERCVELIRRFGFMGIDIDWEYPGIKREGDKVDNHYDIGCPRATNDEGKMFTKLMKSLRKALDSAGEEDGKYYFLSCAISAGRQKIELSDVENWHAYCDYISYMTYDIHGAFSDRTNHHSYTHQNSMEPAQEYNSMSIEELLDYLEAYYGVPQHKINIGTPFYSRGWSNVRKPSSGWEIPSLPGLYTMVTATGTPEQGRAAPGTLDGGRGAGVLPISHINKLLRGENVNVVTLDPVVGPENPFRGTTLLGRNFKRYYDSEAKAPYLYSEQDGIFYTYEDEESLSYKLSYLKKKELGGVIAWDISMDDFGVNTIGDPSHYDRLEVEDHMLSEVIFDSFKSNARVVAQSNYNKKWLK</sequence>
<organism evidence="5 6">
    <name type="scientific">Propionigenium maris DSM 9537</name>
    <dbReference type="NCBI Taxonomy" id="1123000"/>
    <lineage>
        <taxon>Bacteria</taxon>
        <taxon>Fusobacteriati</taxon>
        <taxon>Fusobacteriota</taxon>
        <taxon>Fusobacteriia</taxon>
        <taxon>Fusobacteriales</taxon>
        <taxon>Fusobacteriaceae</taxon>
        <taxon>Propionigenium</taxon>
    </lineage>
</organism>
<dbReference type="InterPro" id="IPR029070">
    <property type="entry name" value="Chitinase_insertion_sf"/>
</dbReference>
<comment type="caution">
    <text evidence="5">The sequence shown here is derived from an EMBL/GenBank/DDBJ whole genome shotgun (WGS) entry which is preliminary data.</text>
</comment>
<name>A0A9W6LNX7_9FUSO</name>
<keyword evidence="3" id="KW-0624">Polysaccharide degradation</keyword>
<evidence type="ECO:0000313" key="5">
    <source>
        <dbReference type="EMBL" id="GLI57394.1"/>
    </source>
</evidence>
<keyword evidence="3" id="KW-0119">Carbohydrate metabolism</keyword>
<dbReference type="Proteomes" id="UP001144471">
    <property type="component" value="Unassembled WGS sequence"/>
</dbReference>
<feature type="domain" description="GH18" evidence="4">
    <location>
        <begin position="492"/>
        <end position="965"/>
    </location>
</feature>
<dbReference type="PROSITE" id="PS51910">
    <property type="entry name" value="GH18_2"/>
    <property type="match status" value="1"/>
</dbReference>
<dbReference type="PANTHER" id="PTHR11177:SF317">
    <property type="entry name" value="CHITINASE 12-RELATED"/>
    <property type="match status" value="1"/>
</dbReference>
<dbReference type="AlphaFoldDB" id="A0A9W6LNX7"/>
<gene>
    <name evidence="5" type="ORF">PM10SUCC1_29080</name>
</gene>
<dbReference type="EMBL" id="BSDY01000017">
    <property type="protein sequence ID" value="GLI57394.1"/>
    <property type="molecule type" value="Genomic_DNA"/>
</dbReference>
<evidence type="ECO:0000256" key="3">
    <source>
        <dbReference type="ARBA" id="ARBA00023024"/>
    </source>
</evidence>
<evidence type="ECO:0000259" key="4">
    <source>
        <dbReference type="PROSITE" id="PS51910"/>
    </source>
</evidence>